<dbReference type="GO" id="GO:0006351">
    <property type="term" value="P:DNA-templated transcription"/>
    <property type="evidence" value="ECO:0007669"/>
    <property type="project" value="InterPro"/>
</dbReference>
<dbReference type="GO" id="GO:0005634">
    <property type="term" value="C:nucleus"/>
    <property type="evidence" value="ECO:0007669"/>
    <property type="project" value="UniProtKB-SubCell"/>
</dbReference>
<dbReference type="PANTHER" id="PTHR31001">
    <property type="entry name" value="UNCHARACTERIZED TRANSCRIPTIONAL REGULATORY PROTEIN"/>
    <property type="match status" value="1"/>
</dbReference>
<feature type="compositionally biased region" description="Low complexity" evidence="4">
    <location>
        <begin position="817"/>
        <end position="834"/>
    </location>
</feature>
<dbReference type="SUPFAM" id="SSF57701">
    <property type="entry name" value="Zn2/Cys6 DNA-binding domain"/>
    <property type="match status" value="1"/>
</dbReference>
<dbReference type="SMART" id="SM00066">
    <property type="entry name" value="GAL4"/>
    <property type="match status" value="1"/>
</dbReference>
<dbReference type="GO" id="GO:0008270">
    <property type="term" value="F:zinc ion binding"/>
    <property type="evidence" value="ECO:0007669"/>
    <property type="project" value="InterPro"/>
</dbReference>
<comment type="subcellular location">
    <subcellularLocation>
        <location evidence="1">Nucleus</location>
    </subcellularLocation>
</comment>
<evidence type="ECO:0000313" key="6">
    <source>
        <dbReference type="EMBL" id="TKX22669.1"/>
    </source>
</evidence>
<dbReference type="AlphaFoldDB" id="A0A4U7AWR4"/>
<feature type="region of interest" description="Disordered" evidence="4">
    <location>
        <begin position="817"/>
        <end position="891"/>
    </location>
</feature>
<feature type="compositionally biased region" description="Polar residues" evidence="4">
    <location>
        <begin position="122"/>
        <end position="135"/>
    </location>
</feature>
<evidence type="ECO:0000256" key="3">
    <source>
        <dbReference type="ARBA" id="ARBA00023242"/>
    </source>
</evidence>
<dbReference type="CDD" id="cd00067">
    <property type="entry name" value="GAL4"/>
    <property type="match status" value="1"/>
</dbReference>
<reference evidence="6 7" key="1">
    <citation type="submission" date="2018-02" db="EMBL/GenBank/DDBJ databases">
        <title>Draft genome sequences of Elsinoe sp., causing black scab on jojoba.</title>
        <authorList>
            <person name="Stodart B."/>
            <person name="Jeffress S."/>
            <person name="Ash G."/>
            <person name="Arun Chinnappa K."/>
        </authorList>
    </citation>
    <scope>NUCLEOTIDE SEQUENCE [LARGE SCALE GENOMIC DNA]</scope>
    <source>
        <strain evidence="6 7">Hillstone_2</strain>
    </source>
</reference>
<name>A0A4U7AWR4_9PEZI</name>
<keyword evidence="3" id="KW-0539">Nucleus</keyword>
<feature type="region of interest" description="Disordered" evidence="4">
    <location>
        <begin position="111"/>
        <end position="138"/>
    </location>
</feature>
<dbReference type="Proteomes" id="UP000308133">
    <property type="component" value="Unassembled WGS sequence"/>
</dbReference>
<dbReference type="EMBL" id="PTQR01000064">
    <property type="protein sequence ID" value="TKX22669.1"/>
    <property type="molecule type" value="Genomic_DNA"/>
</dbReference>
<proteinExistence type="predicted"/>
<dbReference type="InterPro" id="IPR036864">
    <property type="entry name" value="Zn2-C6_fun-type_DNA-bd_sf"/>
</dbReference>
<feature type="domain" description="Zn(2)-C6 fungal-type" evidence="5">
    <location>
        <begin position="46"/>
        <end position="77"/>
    </location>
</feature>
<sequence length="891" mass="98901">MPSSCSFSREEEDIAATPQGDGAGPSKSSPSKDRRKSKQQPRQLLSCSKCRERKVRCDRTKPCSACCARGHPKDCHFKLGEGTTFGPIQQSLELRKLRAENQQLKERLLEAKSGGGTESDDGQQSAGHSASSTRTTQRRFGLEEPGDSIYFGNPALANVAQDLANAAASKKTQSLAHPTPGAHDIFVVNNPTVYPYPTIWTTENWVEGLRNCLRPWEDISSLIESYIEREDSIVSPKLAMGISIIEVERFISDFEHNAPAYPDLLALIFAILATEIQRKKYDGRNSVVIEADYRANEMKGNLFVSASMQALRQSSFASQPSLLNVQAMVLMGQFLANSGRSLDAWMSFGTTMRQAQAIGLHRNPKFVEPLPSLRESALRKKLWWHLLFMDQQMSMTLGRPLGISAIGDCPFSEPLTTDAAALRVVECVDQLTILGRQIMGTAPLIIHRINNYTEKLQTLLDTLPDEVQFQREWISDASLLPDSPLDGYSAVIYSNVHSYLILLNRQRLEGGAGSARGSFSASSTSTSQSSDAAFSRSNDLVQSKAWANILDSCKVVLDVFQYLHVHQQSALIDWAIKHQALTAAHILLTDIQSRQTATQQEYVESAVAIFRDLAESKHDDMAKTAVSRLSERFQQIKAAEQQRRSSIATIPFPDYYSDGQDIRRDSQLSTSAVQQYTGSDYQLDDLKSPKSPDTVMGNTNVFQPQVMAAYPQQTLPEQTTPAQARRASLAYGSTYPNISADMTPRAATGVASAGAIYSSPIAPQTASYRHSMHMGASIQPQMPASNPMTPAHLYQAMLPAQTNPQMQLQMQMQAQQMTQQLAQQTHAHTMQAQPMPQPLQSHFPHQPIHTHQQPIQYPPQQFAPGFYQGQPQQRSQSRSFSSQQPQHRWDQ</sequence>
<dbReference type="GO" id="GO:0003677">
    <property type="term" value="F:DNA binding"/>
    <property type="evidence" value="ECO:0007669"/>
    <property type="project" value="InterPro"/>
</dbReference>
<evidence type="ECO:0000256" key="2">
    <source>
        <dbReference type="ARBA" id="ARBA00022723"/>
    </source>
</evidence>
<dbReference type="InterPro" id="IPR050613">
    <property type="entry name" value="Sec_Metabolite_Reg"/>
</dbReference>
<feature type="compositionally biased region" description="Low complexity" evidence="4">
    <location>
        <begin position="842"/>
        <end position="891"/>
    </location>
</feature>
<dbReference type="InterPro" id="IPR007219">
    <property type="entry name" value="XnlR_reg_dom"/>
</dbReference>
<dbReference type="PROSITE" id="PS50048">
    <property type="entry name" value="ZN2_CY6_FUNGAL_2"/>
    <property type="match status" value="1"/>
</dbReference>
<dbReference type="GO" id="GO:0000981">
    <property type="term" value="F:DNA-binding transcription factor activity, RNA polymerase II-specific"/>
    <property type="evidence" value="ECO:0007669"/>
    <property type="project" value="InterPro"/>
</dbReference>
<dbReference type="Pfam" id="PF04082">
    <property type="entry name" value="Fungal_trans"/>
    <property type="match status" value="1"/>
</dbReference>
<organism evidence="6 7">
    <name type="scientific">Elsinoe australis</name>
    <dbReference type="NCBI Taxonomy" id="40998"/>
    <lineage>
        <taxon>Eukaryota</taxon>
        <taxon>Fungi</taxon>
        <taxon>Dikarya</taxon>
        <taxon>Ascomycota</taxon>
        <taxon>Pezizomycotina</taxon>
        <taxon>Dothideomycetes</taxon>
        <taxon>Dothideomycetidae</taxon>
        <taxon>Myriangiales</taxon>
        <taxon>Elsinoaceae</taxon>
        <taxon>Elsinoe</taxon>
    </lineage>
</organism>
<dbReference type="CDD" id="cd12148">
    <property type="entry name" value="fungal_TF_MHR"/>
    <property type="match status" value="1"/>
</dbReference>
<dbReference type="Gene3D" id="4.10.240.10">
    <property type="entry name" value="Zn(2)-C6 fungal-type DNA-binding domain"/>
    <property type="match status" value="1"/>
</dbReference>
<feature type="region of interest" description="Disordered" evidence="4">
    <location>
        <begin position="1"/>
        <end position="45"/>
    </location>
</feature>
<dbReference type="SMART" id="SM00906">
    <property type="entry name" value="Fungal_trans"/>
    <property type="match status" value="1"/>
</dbReference>
<evidence type="ECO:0000256" key="4">
    <source>
        <dbReference type="SAM" id="MobiDB-lite"/>
    </source>
</evidence>
<evidence type="ECO:0000256" key="1">
    <source>
        <dbReference type="ARBA" id="ARBA00004123"/>
    </source>
</evidence>
<keyword evidence="2" id="KW-0479">Metal-binding</keyword>
<gene>
    <name evidence="6" type="ORF">C1H76_5123</name>
</gene>
<dbReference type="InterPro" id="IPR001138">
    <property type="entry name" value="Zn2Cys6_DnaBD"/>
</dbReference>
<protein>
    <submittedName>
        <fullName evidence="6">Fungal specific transcription factor domain-containing protein 40</fullName>
    </submittedName>
</protein>
<comment type="caution">
    <text evidence="6">The sequence shown here is derived from an EMBL/GenBank/DDBJ whole genome shotgun (WGS) entry which is preliminary data.</text>
</comment>
<accession>A0A4U7AWR4</accession>
<dbReference type="PROSITE" id="PS00463">
    <property type="entry name" value="ZN2_CY6_FUNGAL_1"/>
    <property type="match status" value="1"/>
</dbReference>
<evidence type="ECO:0000259" key="5">
    <source>
        <dbReference type="PROSITE" id="PS50048"/>
    </source>
</evidence>
<dbReference type="PANTHER" id="PTHR31001:SF81">
    <property type="entry name" value="ZN(II)2CYS6 TRANSCRIPTION FACTOR"/>
    <property type="match status" value="1"/>
</dbReference>
<evidence type="ECO:0000313" key="7">
    <source>
        <dbReference type="Proteomes" id="UP000308133"/>
    </source>
</evidence>